<dbReference type="InterPro" id="IPR001647">
    <property type="entry name" value="HTH_TetR"/>
</dbReference>
<keyword evidence="8" id="KW-1185">Reference proteome</keyword>
<dbReference type="Pfam" id="PF00440">
    <property type="entry name" value="TetR_N"/>
    <property type="match status" value="1"/>
</dbReference>
<evidence type="ECO:0000313" key="8">
    <source>
        <dbReference type="Proteomes" id="UP000594800"/>
    </source>
</evidence>
<evidence type="ECO:0000259" key="6">
    <source>
        <dbReference type="PROSITE" id="PS50977"/>
    </source>
</evidence>
<feature type="domain" description="HTH tetR-type" evidence="6">
    <location>
        <begin position="9"/>
        <end position="69"/>
    </location>
</feature>
<gene>
    <name evidence="7" type="ORF">I0K15_03660</name>
</gene>
<evidence type="ECO:0000256" key="1">
    <source>
        <dbReference type="ARBA" id="ARBA00022491"/>
    </source>
</evidence>
<evidence type="ECO:0000256" key="2">
    <source>
        <dbReference type="ARBA" id="ARBA00023015"/>
    </source>
</evidence>
<dbReference type="PROSITE" id="PS50977">
    <property type="entry name" value="HTH_TETR_2"/>
    <property type="match status" value="1"/>
</dbReference>
<evidence type="ECO:0000313" key="7">
    <source>
        <dbReference type="EMBL" id="QPH54876.1"/>
    </source>
</evidence>
<dbReference type="InterPro" id="IPR036271">
    <property type="entry name" value="Tet_transcr_reg_TetR-rel_C_sf"/>
</dbReference>
<dbReference type="GO" id="GO:0000976">
    <property type="term" value="F:transcription cis-regulatory region binding"/>
    <property type="evidence" value="ECO:0007669"/>
    <property type="project" value="TreeGrafter"/>
</dbReference>
<dbReference type="EMBL" id="CP064942">
    <property type="protein sequence ID" value="QPH54876.1"/>
    <property type="molecule type" value="Genomic_DNA"/>
</dbReference>
<feature type="DNA-binding region" description="H-T-H motif" evidence="5">
    <location>
        <begin position="32"/>
        <end position="51"/>
    </location>
</feature>
<dbReference type="SUPFAM" id="SSF48498">
    <property type="entry name" value="Tetracyclin repressor-like, C-terminal domain"/>
    <property type="match status" value="1"/>
</dbReference>
<dbReference type="PANTHER" id="PTHR30055:SF175">
    <property type="entry name" value="HTH-TYPE TRANSCRIPTIONAL REPRESSOR KSTR2"/>
    <property type="match status" value="1"/>
</dbReference>
<dbReference type="InterPro" id="IPR023772">
    <property type="entry name" value="DNA-bd_HTH_TetR-type_CS"/>
</dbReference>
<keyword evidence="2" id="KW-0805">Transcription regulation</keyword>
<dbReference type="SUPFAM" id="SSF46689">
    <property type="entry name" value="Homeodomain-like"/>
    <property type="match status" value="1"/>
</dbReference>
<dbReference type="Gene3D" id="1.10.357.10">
    <property type="entry name" value="Tetracycline Repressor, domain 2"/>
    <property type="match status" value="1"/>
</dbReference>
<evidence type="ECO:0000256" key="3">
    <source>
        <dbReference type="ARBA" id="ARBA00023125"/>
    </source>
</evidence>
<dbReference type="RefSeq" id="WP_196104077.1">
    <property type="nucleotide sequence ID" value="NZ_CP064942.1"/>
</dbReference>
<dbReference type="AlphaFoldDB" id="A0A7S9QE67"/>
<dbReference type="PRINTS" id="PR00455">
    <property type="entry name" value="HTHTETR"/>
</dbReference>
<organism evidence="7 8">
    <name type="scientific">Pontivivens ytuae</name>
    <dbReference type="NCBI Taxonomy" id="2789856"/>
    <lineage>
        <taxon>Bacteria</taxon>
        <taxon>Pseudomonadati</taxon>
        <taxon>Pseudomonadota</taxon>
        <taxon>Alphaproteobacteria</taxon>
        <taxon>Rhodobacterales</taxon>
        <taxon>Paracoccaceae</taxon>
        <taxon>Pontivivens</taxon>
    </lineage>
</organism>
<dbReference type="PROSITE" id="PS01081">
    <property type="entry name" value="HTH_TETR_1"/>
    <property type="match status" value="1"/>
</dbReference>
<keyword evidence="1" id="KW-0678">Repressor</keyword>
<name>A0A7S9QE67_9RHOB</name>
<dbReference type="GO" id="GO:0003700">
    <property type="term" value="F:DNA-binding transcription factor activity"/>
    <property type="evidence" value="ECO:0007669"/>
    <property type="project" value="TreeGrafter"/>
</dbReference>
<dbReference type="InterPro" id="IPR009057">
    <property type="entry name" value="Homeodomain-like_sf"/>
</dbReference>
<dbReference type="FunFam" id="1.10.10.60:FF:000141">
    <property type="entry name" value="TetR family transcriptional regulator"/>
    <property type="match status" value="1"/>
</dbReference>
<reference evidence="7 8" key="1">
    <citation type="submission" date="2020-11" db="EMBL/GenBank/DDBJ databases">
        <title>Description of Pontivivens ytuae sp. nov. isolated from deep sea sediment of Mariana Trench.</title>
        <authorList>
            <person name="Wang Z."/>
            <person name="Sun Q.-L."/>
            <person name="Xu X.-D."/>
            <person name="Tang Y.-Z."/>
            <person name="Zhang J."/>
        </authorList>
    </citation>
    <scope>NUCLEOTIDE SEQUENCE [LARGE SCALE GENOMIC DNA]</scope>
    <source>
        <strain evidence="7 8">MT2928</strain>
    </source>
</reference>
<dbReference type="Proteomes" id="UP000594800">
    <property type="component" value="Chromosome"/>
</dbReference>
<keyword evidence="3 5" id="KW-0238">DNA-binding</keyword>
<dbReference type="InterPro" id="IPR050109">
    <property type="entry name" value="HTH-type_TetR-like_transc_reg"/>
</dbReference>
<dbReference type="KEGG" id="poz:I0K15_03660"/>
<accession>A0A7S9QE67</accession>
<dbReference type="PANTHER" id="PTHR30055">
    <property type="entry name" value="HTH-TYPE TRANSCRIPTIONAL REGULATOR RUTR"/>
    <property type="match status" value="1"/>
</dbReference>
<protein>
    <submittedName>
        <fullName evidence="7">TetR/AcrR family transcriptional regulator</fullName>
    </submittedName>
</protein>
<sequence length="206" mass="22637">MAHDRNTLSSRRDEILERATELFVASGYAATSMSKVAEAVGVQKASIYHHFPSKEALFVACVSRGYQDYTAALRDIRDSALPATEKLSRALDVVYAALTESQAGRMSPTLAETARLIPSMGKTFHDTFIEEMHEAMAGILAAGMESGEFARLDCLGLEYLIFSPAVDLSLQRQMFASFEDLEERYPVDKVKASHLALLLRLLSPAA</sequence>
<keyword evidence="4" id="KW-0804">Transcription</keyword>
<evidence type="ECO:0000256" key="5">
    <source>
        <dbReference type="PROSITE-ProRule" id="PRU00335"/>
    </source>
</evidence>
<evidence type="ECO:0000256" key="4">
    <source>
        <dbReference type="ARBA" id="ARBA00023163"/>
    </source>
</evidence>
<proteinExistence type="predicted"/>
<dbReference type="Gene3D" id="1.10.10.60">
    <property type="entry name" value="Homeodomain-like"/>
    <property type="match status" value="1"/>
</dbReference>